<dbReference type="GO" id="GO:0003824">
    <property type="term" value="F:catalytic activity"/>
    <property type="evidence" value="ECO:0007669"/>
    <property type="project" value="InterPro"/>
</dbReference>
<reference evidence="2 3" key="1">
    <citation type="journal article" date="2015" name="Nature">
        <title>rRNA introns, odd ribosomes, and small enigmatic genomes across a large radiation of phyla.</title>
        <authorList>
            <person name="Brown C.T."/>
            <person name="Hug L.A."/>
            <person name="Thomas B.C."/>
            <person name="Sharon I."/>
            <person name="Castelle C.J."/>
            <person name="Singh A."/>
            <person name="Wilkins M.J."/>
            <person name="Williams K.H."/>
            <person name="Banfield J.F."/>
        </authorList>
    </citation>
    <scope>NUCLEOTIDE SEQUENCE [LARGE SCALE GENOMIC DNA]</scope>
</reference>
<comment type="caution">
    <text evidence="2">The sequence shown here is derived from an EMBL/GenBank/DDBJ whole genome shotgun (WGS) entry which is preliminary data.</text>
</comment>
<dbReference type="Gene3D" id="3.40.50.620">
    <property type="entry name" value="HUPs"/>
    <property type="match status" value="1"/>
</dbReference>
<dbReference type="PANTHER" id="PTHR43196:SF1">
    <property type="entry name" value="SULFATE ADENYLYLTRANSFERASE SUBUNIT 2"/>
    <property type="match status" value="1"/>
</dbReference>
<protein>
    <submittedName>
        <fullName evidence="2">Phosphoadenosine phosphosulfate reductase</fullName>
    </submittedName>
</protein>
<dbReference type="AlphaFoldDB" id="A0A0G0ZHI3"/>
<accession>A0A0G0ZHI3</accession>
<dbReference type="SUPFAM" id="SSF52402">
    <property type="entry name" value="Adenine nucleotide alpha hydrolases-like"/>
    <property type="match status" value="1"/>
</dbReference>
<organism evidence="2 3">
    <name type="scientific">Candidatus Daviesbacteria bacterium GW2011_GWB1_41_5</name>
    <dbReference type="NCBI Taxonomy" id="1618429"/>
    <lineage>
        <taxon>Bacteria</taxon>
        <taxon>Candidatus Daviesiibacteriota</taxon>
    </lineage>
</organism>
<gene>
    <name evidence="2" type="ORF">UU67_C0053G0005</name>
</gene>
<name>A0A0G0ZHI3_9BACT</name>
<dbReference type="PANTHER" id="PTHR43196">
    <property type="entry name" value="SULFATE ADENYLYLTRANSFERASE SUBUNIT 2"/>
    <property type="match status" value="1"/>
</dbReference>
<dbReference type="InterPro" id="IPR050128">
    <property type="entry name" value="Sulfate_adenylyltrnsfr_sub2"/>
</dbReference>
<evidence type="ECO:0000259" key="1">
    <source>
        <dbReference type="Pfam" id="PF01507"/>
    </source>
</evidence>
<evidence type="ECO:0000313" key="3">
    <source>
        <dbReference type="Proteomes" id="UP000034753"/>
    </source>
</evidence>
<dbReference type="InterPro" id="IPR002500">
    <property type="entry name" value="PAPS_reduct_dom"/>
</dbReference>
<feature type="domain" description="Phosphoadenosine phosphosulphate reductase" evidence="1">
    <location>
        <begin position="40"/>
        <end position="238"/>
    </location>
</feature>
<dbReference type="Pfam" id="PF01507">
    <property type="entry name" value="PAPS_reduct"/>
    <property type="match status" value="1"/>
</dbReference>
<proteinExistence type="predicted"/>
<dbReference type="InterPro" id="IPR014729">
    <property type="entry name" value="Rossmann-like_a/b/a_fold"/>
</dbReference>
<dbReference type="EMBL" id="LCBN01000053">
    <property type="protein sequence ID" value="KKS12498.1"/>
    <property type="molecule type" value="Genomic_DNA"/>
</dbReference>
<dbReference type="PATRIC" id="fig|1618429.3.peg.954"/>
<dbReference type="Proteomes" id="UP000034753">
    <property type="component" value="Unassembled WGS sequence"/>
</dbReference>
<sequence>MKSVYQTDFMITNLRIKCKVQKSLGIIKDAYRKFGVENTAIAWTGGKDSTLILWMARKVSRKNNLHLPKVMFINEGDVFEEIKQFVRRMSGDWNFSYDIVQNDDVLKQVKKLGDTVYVSKLNSENRKELTKLKFSGQTFPFEPESLIGNHLMKTVAMNMYLRKHKIKALITGIRRDEQEARKNEVYFSVRVDPDHTRIHPLLHFREKDVWSAIHAYEIPFVELYYKGYRSLGAKSSTVKPSSIPAWKQDLKHTTERVGRRQDKEQIMAKLRKLGYM</sequence>
<evidence type="ECO:0000313" key="2">
    <source>
        <dbReference type="EMBL" id="KKS12498.1"/>
    </source>
</evidence>